<evidence type="ECO:0008006" key="3">
    <source>
        <dbReference type="Google" id="ProtNLM"/>
    </source>
</evidence>
<gene>
    <name evidence="1" type="ORF">VNI00_005795</name>
</gene>
<protein>
    <recommendedName>
        <fullName evidence="3">SnoaL-like domain-containing protein</fullName>
    </recommendedName>
</protein>
<dbReference type="AlphaFoldDB" id="A0AAW0DGB8"/>
<dbReference type="EMBL" id="JAYKXP010000016">
    <property type="protein sequence ID" value="KAK7049764.1"/>
    <property type="molecule type" value="Genomic_DNA"/>
</dbReference>
<dbReference type="Proteomes" id="UP001383192">
    <property type="component" value="Unassembled WGS sequence"/>
</dbReference>
<name>A0AAW0DGB8_9AGAR</name>
<organism evidence="1 2">
    <name type="scientific">Paramarasmius palmivorus</name>
    <dbReference type="NCBI Taxonomy" id="297713"/>
    <lineage>
        <taxon>Eukaryota</taxon>
        <taxon>Fungi</taxon>
        <taxon>Dikarya</taxon>
        <taxon>Basidiomycota</taxon>
        <taxon>Agaricomycotina</taxon>
        <taxon>Agaricomycetes</taxon>
        <taxon>Agaricomycetidae</taxon>
        <taxon>Agaricales</taxon>
        <taxon>Marasmiineae</taxon>
        <taxon>Marasmiaceae</taxon>
        <taxon>Paramarasmius</taxon>
    </lineage>
</organism>
<comment type="caution">
    <text evidence="1">The sequence shown here is derived from an EMBL/GenBank/DDBJ whole genome shotgun (WGS) entry which is preliminary data.</text>
</comment>
<reference evidence="1 2" key="1">
    <citation type="submission" date="2024-01" db="EMBL/GenBank/DDBJ databases">
        <title>A draft genome for a cacao thread blight-causing isolate of Paramarasmius palmivorus.</title>
        <authorList>
            <person name="Baruah I.K."/>
            <person name="Bukari Y."/>
            <person name="Amoako-Attah I."/>
            <person name="Meinhardt L.W."/>
            <person name="Bailey B.A."/>
            <person name="Cohen S.P."/>
        </authorList>
    </citation>
    <scope>NUCLEOTIDE SEQUENCE [LARGE SCALE GENOMIC DNA]</scope>
    <source>
        <strain evidence="1 2">GH-12</strain>
    </source>
</reference>
<proteinExistence type="predicted"/>
<evidence type="ECO:0000313" key="2">
    <source>
        <dbReference type="Proteomes" id="UP001383192"/>
    </source>
</evidence>
<sequence>MLSRIEINLSYENPIITTTSRAMLADIYRLSRRFNSVDIPRPIAVIYTLFGLELPTYINKPLLHALKAWSDIGDISETEGFGESTDSNMVFTDSLIALGLLDGHRKTIVEHTLNVLVLPRWHTDSMRSKYFAQSADSLLSAPSHPTHPALPIPGTSLTVPSPLHFQLHIITRLSFNEQGRITHHRDFWDIKDVMRLIPGVPLAQWIGTRVAALVLTYIARSWITSDGLSSSEPQIARSDDEDIEQGISPTIVTSGIWSATGG</sequence>
<evidence type="ECO:0000313" key="1">
    <source>
        <dbReference type="EMBL" id="KAK7049764.1"/>
    </source>
</evidence>
<accession>A0AAW0DGB8</accession>
<keyword evidence="2" id="KW-1185">Reference proteome</keyword>